<evidence type="ECO:0000313" key="2">
    <source>
        <dbReference type="Proteomes" id="UP000644610"/>
    </source>
</evidence>
<dbReference type="AlphaFoldDB" id="A0A8J3UW86"/>
<dbReference type="Proteomes" id="UP000644610">
    <property type="component" value="Unassembled WGS sequence"/>
</dbReference>
<keyword evidence="2" id="KW-1185">Reference proteome</keyword>
<proteinExistence type="predicted"/>
<name>A0A8J3UW86_9ACTN</name>
<gene>
    <name evidence="1" type="ORF">Psi02_70650</name>
</gene>
<reference evidence="1" key="1">
    <citation type="submission" date="2021-01" db="EMBL/GenBank/DDBJ databases">
        <title>Whole genome shotgun sequence of Planotetraspora silvatica NBRC 100141.</title>
        <authorList>
            <person name="Komaki H."/>
            <person name="Tamura T."/>
        </authorList>
    </citation>
    <scope>NUCLEOTIDE SEQUENCE</scope>
    <source>
        <strain evidence="1">NBRC 100141</strain>
    </source>
</reference>
<accession>A0A8J3UW86</accession>
<sequence length="83" mass="8628">MRALSTFPGYTGIAFIFGAPSVSGLTADWSWPAEKPPAVGVVVEELPAGHGSPAVSVQQRGGERAGYRTAGFGWPPLMRPSGE</sequence>
<organism evidence="1 2">
    <name type="scientific">Planotetraspora silvatica</name>
    <dbReference type="NCBI Taxonomy" id="234614"/>
    <lineage>
        <taxon>Bacteria</taxon>
        <taxon>Bacillati</taxon>
        <taxon>Actinomycetota</taxon>
        <taxon>Actinomycetes</taxon>
        <taxon>Streptosporangiales</taxon>
        <taxon>Streptosporangiaceae</taxon>
        <taxon>Planotetraspora</taxon>
    </lineage>
</organism>
<protein>
    <submittedName>
        <fullName evidence="1">Uncharacterized protein</fullName>
    </submittedName>
</protein>
<evidence type="ECO:0000313" key="1">
    <source>
        <dbReference type="EMBL" id="GII50641.1"/>
    </source>
</evidence>
<comment type="caution">
    <text evidence="1">The sequence shown here is derived from an EMBL/GenBank/DDBJ whole genome shotgun (WGS) entry which is preliminary data.</text>
</comment>
<dbReference type="EMBL" id="BOOQ01000054">
    <property type="protein sequence ID" value="GII50641.1"/>
    <property type="molecule type" value="Genomic_DNA"/>
</dbReference>